<dbReference type="SUPFAM" id="SSF52540">
    <property type="entry name" value="P-loop containing nucleoside triphosphate hydrolases"/>
    <property type="match status" value="1"/>
</dbReference>
<keyword evidence="2" id="KW-0545">Nucleotide biosynthesis</keyword>
<name>A0A0G1NCM8_9BACT</name>
<proteinExistence type="inferred from homology"/>
<keyword evidence="3 6" id="KW-0547">Nucleotide-binding</keyword>
<evidence type="ECO:0000256" key="2">
    <source>
        <dbReference type="ARBA" id="ARBA00022727"/>
    </source>
</evidence>
<dbReference type="EMBL" id="LCKF01000023">
    <property type="protein sequence ID" value="KKT90877.1"/>
    <property type="molecule type" value="Genomic_DNA"/>
</dbReference>
<keyword evidence="1 5" id="KW-0808">Transferase</keyword>
<dbReference type="CDD" id="cd01428">
    <property type="entry name" value="ADK"/>
    <property type="match status" value="1"/>
</dbReference>
<dbReference type="InterPro" id="IPR000850">
    <property type="entry name" value="Adenylat/UMP-CMP_kin"/>
</dbReference>
<comment type="subunit">
    <text evidence="6">Monomer.</text>
</comment>
<keyword evidence="6" id="KW-0067">ATP-binding</keyword>
<protein>
    <recommendedName>
        <fullName evidence="6">Adenylate kinase</fullName>
        <ecNumber evidence="6">2.7.4.3</ecNumber>
    </recommendedName>
</protein>
<dbReference type="GO" id="GO:0004017">
    <property type="term" value="F:AMP kinase activity"/>
    <property type="evidence" value="ECO:0007669"/>
    <property type="project" value="UniProtKB-EC"/>
</dbReference>
<reference evidence="7 8" key="1">
    <citation type="journal article" date="2015" name="Nature">
        <title>rRNA introns, odd ribosomes, and small enigmatic genomes across a large radiation of phyla.</title>
        <authorList>
            <person name="Brown C.T."/>
            <person name="Hug L.A."/>
            <person name="Thomas B.C."/>
            <person name="Sharon I."/>
            <person name="Castelle C.J."/>
            <person name="Singh A."/>
            <person name="Wilkins M.J."/>
            <person name="Williams K.H."/>
            <person name="Banfield J.F."/>
        </authorList>
    </citation>
    <scope>NUCLEOTIDE SEQUENCE [LARGE SCALE GENOMIC DNA]</scope>
</reference>
<evidence type="ECO:0000256" key="5">
    <source>
        <dbReference type="RuleBase" id="RU003330"/>
    </source>
</evidence>
<dbReference type="AlphaFoldDB" id="A0A0G1NCM8"/>
<dbReference type="EC" id="2.7.4.3" evidence="6"/>
<dbReference type="Pfam" id="PF00406">
    <property type="entry name" value="ADK"/>
    <property type="match status" value="1"/>
</dbReference>
<dbReference type="GO" id="GO:0005524">
    <property type="term" value="F:ATP binding"/>
    <property type="evidence" value="ECO:0007669"/>
    <property type="project" value="UniProtKB-KW"/>
</dbReference>
<sequence length="231" mass="25836">MKKNGQRAVIVYGPPGAGKGTQAELLARLFQFVHFDTGRHLESLYRSPAVKTDPVLRREKKTFDSGVLNTPSFVLKIVSDATKKIANAGLNIAYSGSPRTHFEAFGDKKNKGLLEVLKSTFGKKNIAVIQIRISPEESEKRNGARYVCSICGLPRLASVRGNHCAFCAGPLRRRSLDAPKVIATRLREYRERTEPILKRMRKEKYNIIPINGAARPYEVFQKIEKKLNLGA</sequence>
<comment type="caution">
    <text evidence="7">The sequence shown here is derived from an EMBL/GenBank/DDBJ whole genome shotgun (WGS) entry which is preliminary data.</text>
</comment>
<comment type="similarity">
    <text evidence="5">Belongs to the adenylate kinase family.</text>
</comment>
<evidence type="ECO:0000313" key="7">
    <source>
        <dbReference type="EMBL" id="KKT90877.1"/>
    </source>
</evidence>
<gene>
    <name evidence="7" type="ORF">UW92_C0023G0002</name>
</gene>
<evidence type="ECO:0000313" key="8">
    <source>
        <dbReference type="Proteomes" id="UP000033966"/>
    </source>
</evidence>
<dbReference type="InterPro" id="IPR027417">
    <property type="entry name" value="P-loop_NTPase"/>
</dbReference>
<dbReference type="PRINTS" id="PR00094">
    <property type="entry name" value="ADENYLTKNASE"/>
</dbReference>
<dbReference type="Gene3D" id="3.40.50.300">
    <property type="entry name" value="P-loop containing nucleotide triphosphate hydrolases"/>
    <property type="match status" value="1"/>
</dbReference>
<evidence type="ECO:0000256" key="6">
    <source>
        <dbReference type="RuleBase" id="RU003331"/>
    </source>
</evidence>
<dbReference type="Proteomes" id="UP000033966">
    <property type="component" value="Unassembled WGS sequence"/>
</dbReference>
<keyword evidence="4 5" id="KW-0418">Kinase</keyword>
<organism evidence="7 8">
    <name type="scientific">Candidatus Jorgensenbacteria bacterium GW2011_GWA2_45_13</name>
    <dbReference type="NCBI Taxonomy" id="1618662"/>
    <lineage>
        <taxon>Bacteria</taxon>
        <taxon>Candidatus Joergenseniibacteriota</taxon>
    </lineage>
</organism>
<comment type="subcellular location">
    <subcellularLocation>
        <location evidence="6">Cytoplasm</location>
    </subcellularLocation>
</comment>
<dbReference type="PATRIC" id="fig|1618662.3.peg.457"/>
<evidence type="ECO:0000256" key="4">
    <source>
        <dbReference type="ARBA" id="ARBA00022777"/>
    </source>
</evidence>
<dbReference type="GO" id="GO:0005737">
    <property type="term" value="C:cytoplasm"/>
    <property type="evidence" value="ECO:0007669"/>
    <property type="project" value="UniProtKB-SubCell"/>
</dbReference>
<evidence type="ECO:0000256" key="1">
    <source>
        <dbReference type="ARBA" id="ARBA00022679"/>
    </source>
</evidence>
<evidence type="ECO:0000256" key="3">
    <source>
        <dbReference type="ARBA" id="ARBA00022741"/>
    </source>
</evidence>
<dbReference type="PANTHER" id="PTHR23359">
    <property type="entry name" value="NUCLEOTIDE KINASE"/>
    <property type="match status" value="1"/>
</dbReference>
<comment type="catalytic activity">
    <reaction evidence="6">
        <text>AMP + ATP = 2 ADP</text>
        <dbReference type="Rhea" id="RHEA:12973"/>
        <dbReference type="ChEBI" id="CHEBI:30616"/>
        <dbReference type="ChEBI" id="CHEBI:456215"/>
        <dbReference type="ChEBI" id="CHEBI:456216"/>
        <dbReference type="EC" id="2.7.4.3"/>
    </reaction>
</comment>
<accession>A0A0G1NCM8</accession>